<sequence>MALLGASALKAHMYLPQDFGPLEACSGCNMLCHVLARAEWAKATVPEIVTLSLPPGKALCPAFRRHGNRREQGPTGQSNKKGQPWRHYSQISPTIEALNKKPSSLEDRTLCPLLL</sequence>
<gene>
    <name evidence="2" type="ORF">JRQ81_003829</name>
</gene>
<accession>A0A9Q0XNT0</accession>
<feature type="region of interest" description="Disordered" evidence="1">
    <location>
        <begin position="62"/>
        <end position="86"/>
    </location>
</feature>
<keyword evidence="3" id="KW-1185">Reference proteome</keyword>
<comment type="caution">
    <text evidence="2">The sequence shown here is derived from an EMBL/GenBank/DDBJ whole genome shotgun (WGS) entry which is preliminary data.</text>
</comment>
<protein>
    <submittedName>
        <fullName evidence="2">Uncharacterized protein</fullName>
    </submittedName>
</protein>
<evidence type="ECO:0000256" key="1">
    <source>
        <dbReference type="SAM" id="MobiDB-lite"/>
    </source>
</evidence>
<name>A0A9Q0XNT0_9SAUR</name>
<evidence type="ECO:0000313" key="2">
    <source>
        <dbReference type="EMBL" id="KAJ7317667.1"/>
    </source>
</evidence>
<dbReference type="EMBL" id="JAPFRF010000011">
    <property type="protein sequence ID" value="KAJ7317667.1"/>
    <property type="molecule type" value="Genomic_DNA"/>
</dbReference>
<dbReference type="AlphaFoldDB" id="A0A9Q0XNT0"/>
<evidence type="ECO:0000313" key="3">
    <source>
        <dbReference type="Proteomes" id="UP001142489"/>
    </source>
</evidence>
<dbReference type="Proteomes" id="UP001142489">
    <property type="component" value="Unassembled WGS sequence"/>
</dbReference>
<reference evidence="2" key="1">
    <citation type="journal article" date="2023" name="DNA Res.">
        <title>Chromosome-level genome assembly of Phrynocephalus forsythii using third-generation DNA sequencing and Hi-C analysis.</title>
        <authorList>
            <person name="Qi Y."/>
            <person name="Zhao W."/>
            <person name="Zhao Y."/>
            <person name="Niu C."/>
            <person name="Cao S."/>
            <person name="Zhang Y."/>
        </authorList>
    </citation>
    <scope>NUCLEOTIDE SEQUENCE</scope>
    <source>
        <tissue evidence="2">Muscle</tissue>
    </source>
</reference>
<organism evidence="2 3">
    <name type="scientific">Phrynocephalus forsythii</name>
    <dbReference type="NCBI Taxonomy" id="171643"/>
    <lineage>
        <taxon>Eukaryota</taxon>
        <taxon>Metazoa</taxon>
        <taxon>Chordata</taxon>
        <taxon>Craniata</taxon>
        <taxon>Vertebrata</taxon>
        <taxon>Euteleostomi</taxon>
        <taxon>Lepidosauria</taxon>
        <taxon>Squamata</taxon>
        <taxon>Bifurcata</taxon>
        <taxon>Unidentata</taxon>
        <taxon>Episquamata</taxon>
        <taxon>Toxicofera</taxon>
        <taxon>Iguania</taxon>
        <taxon>Acrodonta</taxon>
        <taxon>Agamidae</taxon>
        <taxon>Agaminae</taxon>
        <taxon>Phrynocephalus</taxon>
    </lineage>
</organism>
<proteinExistence type="predicted"/>